<dbReference type="Gene3D" id="3.40.50.300">
    <property type="entry name" value="P-loop containing nucleotide triphosphate hydrolases"/>
    <property type="match status" value="1"/>
</dbReference>
<name>A0A0W0ZR85_9GAMM</name>
<dbReference type="STRING" id="40335.Ltuc_2512"/>
<protein>
    <submittedName>
        <fullName evidence="1">Conjugal transfer protein TraA</fullName>
    </submittedName>
</protein>
<sequence>MMASNKHIVHQPIDKLAQQYRLSDEQHDAFRYITQSPDISVMIGRPGTGKSYLLKPVKEYYTQAGMEVIGAALSGKVAKALQTDTGITSSTIKSLSYRLANNTLQLTDKHVLIIDEAGMVDFSSMSYLIKEAKKRYGAVI</sequence>
<dbReference type="InterPro" id="IPR027417">
    <property type="entry name" value="P-loop_NTPase"/>
</dbReference>
<organism evidence="1 2">
    <name type="scientific">Legionella tucsonensis</name>
    <dbReference type="NCBI Taxonomy" id="40335"/>
    <lineage>
        <taxon>Bacteria</taxon>
        <taxon>Pseudomonadati</taxon>
        <taxon>Pseudomonadota</taxon>
        <taxon>Gammaproteobacteria</taxon>
        <taxon>Legionellales</taxon>
        <taxon>Legionellaceae</taxon>
        <taxon>Legionella</taxon>
    </lineage>
</organism>
<gene>
    <name evidence="1" type="primary">traA</name>
    <name evidence="1" type="ORF">Ltuc_2512</name>
</gene>
<keyword evidence="2" id="KW-1185">Reference proteome</keyword>
<evidence type="ECO:0000313" key="2">
    <source>
        <dbReference type="Proteomes" id="UP000054693"/>
    </source>
</evidence>
<dbReference type="Proteomes" id="UP000054693">
    <property type="component" value="Unassembled WGS sequence"/>
</dbReference>
<evidence type="ECO:0000313" key="1">
    <source>
        <dbReference type="EMBL" id="KTD71530.1"/>
    </source>
</evidence>
<dbReference type="Pfam" id="PF13604">
    <property type="entry name" value="AAA_30"/>
    <property type="match status" value="1"/>
</dbReference>
<dbReference type="EMBL" id="LNZA01000007">
    <property type="protein sequence ID" value="KTD71530.1"/>
    <property type="molecule type" value="Genomic_DNA"/>
</dbReference>
<dbReference type="SUPFAM" id="SSF52540">
    <property type="entry name" value="P-loop containing nucleoside triphosphate hydrolases"/>
    <property type="match status" value="1"/>
</dbReference>
<dbReference type="PATRIC" id="fig|40335.7.peg.2681"/>
<accession>A0A0W0ZR85</accession>
<comment type="caution">
    <text evidence="1">The sequence shown here is derived from an EMBL/GenBank/DDBJ whole genome shotgun (WGS) entry which is preliminary data.</text>
</comment>
<dbReference type="AlphaFoldDB" id="A0A0W0ZR85"/>
<dbReference type="RefSeq" id="WP_338011340.1">
    <property type="nucleotide sequence ID" value="NZ_CAAAIP010000004.1"/>
</dbReference>
<reference evidence="1 2" key="1">
    <citation type="submission" date="2015-11" db="EMBL/GenBank/DDBJ databases">
        <title>Genomic analysis of 38 Legionella species identifies large and diverse effector repertoires.</title>
        <authorList>
            <person name="Burstein D."/>
            <person name="Amaro F."/>
            <person name="Zusman T."/>
            <person name="Lifshitz Z."/>
            <person name="Cohen O."/>
            <person name="Gilbert J.A."/>
            <person name="Pupko T."/>
            <person name="Shuman H.A."/>
            <person name="Segal G."/>
        </authorList>
    </citation>
    <scope>NUCLEOTIDE SEQUENCE [LARGE SCALE GENOMIC DNA]</scope>
    <source>
        <strain evidence="1 2">ATCC 49180</strain>
    </source>
</reference>
<proteinExistence type="predicted"/>